<sequence length="227" mass="25881">MLLCLLILNLIVWTCLGIFLRSVFVERTMLRKLAYQDPVTGLFNRNALNHFWKQHKGKESTAILYIDLDGFKAINDAYGHKVGDMLLHEVSLHLLQVMNANQKAFRIGGDEFLLIIKNFDSDQVKILAQLLLRKISSAYSIHGHRLSVTGSIGISLNPSQKGNLQTLLKEADIAMYHAKRMGRNRYAVYSRISRKQSSSYNTTRIKNLAKDIRKRHNAHAKKQPAPL</sequence>
<comment type="caution">
    <text evidence="2">The sequence shown here is derived from an EMBL/GenBank/DDBJ whole genome shotgun (WGS) entry which is preliminary data.</text>
</comment>
<evidence type="ECO:0000313" key="3">
    <source>
        <dbReference type="Proteomes" id="UP000032534"/>
    </source>
</evidence>
<dbReference type="PROSITE" id="PS50887">
    <property type="entry name" value="GGDEF"/>
    <property type="match status" value="1"/>
</dbReference>
<reference evidence="2 3" key="1">
    <citation type="submission" date="2014-11" db="EMBL/GenBank/DDBJ databases">
        <title>Draft Genome Sequences of Paenibacillus polymyxa NRRL B-30509 and Paenibacillus terrae NRRL B-30644, Strains from a Poultry Environment that Produce Tridecaptin A and Paenicidins.</title>
        <authorList>
            <person name="van Belkum M.J."/>
            <person name="Lohans C.T."/>
            <person name="Vederas J.C."/>
        </authorList>
    </citation>
    <scope>NUCLEOTIDE SEQUENCE [LARGE SCALE GENOMIC DNA]</scope>
    <source>
        <strain evidence="2 3">NRRL B-30644</strain>
    </source>
</reference>
<dbReference type="InterPro" id="IPR052163">
    <property type="entry name" value="DGC-Regulatory_Protein"/>
</dbReference>
<name>A0A0D7WXP6_9BACL</name>
<evidence type="ECO:0000313" key="2">
    <source>
        <dbReference type="EMBL" id="KJD43966.1"/>
    </source>
</evidence>
<dbReference type="NCBIfam" id="TIGR00254">
    <property type="entry name" value="GGDEF"/>
    <property type="match status" value="1"/>
</dbReference>
<organism evidence="2 3">
    <name type="scientific">Paenibacillus terrae</name>
    <dbReference type="NCBI Taxonomy" id="159743"/>
    <lineage>
        <taxon>Bacteria</taxon>
        <taxon>Bacillati</taxon>
        <taxon>Bacillota</taxon>
        <taxon>Bacilli</taxon>
        <taxon>Bacillales</taxon>
        <taxon>Paenibacillaceae</taxon>
        <taxon>Paenibacillus</taxon>
    </lineage>
</organism>
<dbReference type="AlphaFoldDB" id="A0A0D7WXP6"/>
<dbReference type="PANTHER" id="PTHR46663:SF4">
    <property type="entry name" value="DIGUANYLATE CYCLASE DGCT-RELATED"/>
    <property type="match status" value="1"/>
</dbReference>
<keyword evidence="3" id="KW-1185">Reference proteome</keyword>
<feature type="domain" description="GGDEF" evidence="1">
    <location>
        <begin position="59"/>
        <end position="191"/>
    </location>
</feature>
<dbReference type="EMBL" id="JTHP01000045">
    <property type="protein sequence ID" value="KJD43966.1"/>
    <property type="molecule type" value="Genomic_DNA"/>
</dbReference>
<dbReference type="Gene3D" id="3.30.70.270">
    <property type="match status" value="1"/>
</dbReference>
<dbReference type="PANTHER" id="PTHR46663">
    <property type="entry name" value="DIGUANYLATE CYCLASE DGCT-RELATED"/>
    <property type="match status" value="1"/>
</dbReference>
<dbReference type="Proteomes" id="UP000032534">
    <property type="component" value="Unassembled WGS sequence"/>
</dbReference>
<evidence type="ECO:0000259" key="1">
    <source>
        <dbReference type="PROSITE" id="PS50887"/>
    </source>
</evidence>
<dbReference type="InterPro" id="IPR000160">
    <property type="entry name" value="GGDEF_dom"/>
</dbReference>
<dbReference type="InterPro" id="IPR043128">
    <property type="entry name" value="Rev_trsase/Diguanyl_cyclase"/>
</dbReference>
<protein>
    <submittedName>
        <fullName evidence="2">Diguanylate cyclase</fullName>
    </submittedName>
</protein>
<dbReference type="Pfam" id="PF00990">
    <property type="entry name" value="GGDEF"/>
    <property type="match status" value="1"/>
</dbReference>
<dbReference type="PATRIC" id="fig|159743.3.peg.4400"/>
<dbReference type="SUPFAM" id="SSF55073">
    <property type="entry name" value="Nucleotide cyclase"/>
    <property type="match status" value="1"/>
</dbReference>
<accession>A0A0D7WXP6</accession>
<dbReference type="OrthoDB" id="9759607at2"/>
<dbReference type="SMART" id="SM00267">
    <property type="entry name" value="GGDEF"/>
    <property type="match status" value="1"/>
</dbReference>
<dbReference type="CDD" id="cd01949">
    <property type="entry name" value="GGDEF"/>
    <property type="match status" value="1"/>
</dbReference>
<gene>
    <name evidence="2" type="ORF">QD47_19830</name>
</gene>
<dbReference type="InterPro" id="IPR029787">
    <property type="entry name" value="Nucleotide_cyclase"/>
</dbReference>
<proteinExistence type="predicted"/>